<name>B9CKM3_LANR4</name>
<dbReference type="EMBL" id="ACFE01000001">
    <property type="protein sequence ID" value="EEE17958.1"/>
    <property type="molecule type" value="Genomic_DNA"/>
</dbReference>
<sequence length="41" mass="4660">MNVLGNSNEIVVRRRYIGEKSSGFTLLDSVTLDVCYYFKAT</sequence>
<comment type="caution">
    <text evidence="1">The sequence shown here is derived from an EMBL/GenBank/DDBJ whole genome shotgun (WGS) entry which is preliminary data.</text>
</comment>
<protein>
    <submittedName>
        <fullName evidence="1">Uncharacterized protein</fullName>
    </submittedName>
</protein>
<dbReference type="Proteomes" id="UP000004070">
    <property type="component" value="Unassembled WGS sequence"/>
</dbReference>
<evidence type="ECO:0000313" key="2">
    <source>
        <dbReference type="Proteomes" id="UP000004070"/>
    </source>
</evidence>
<organism evidence="1 2">
    <name type="scientific">Lancefieldella rimae (strain ATCC 49626 / DSM 7090 / CCUG 31168 / NBRC 15546 / VPI D140H-11A)</name>
    <name type="common">Atopobium rimae</name>
    <dbReference type="NCBI Taxonomy" id="553184"/>
    <lineage>
        <taxon>Bacteria</taxon>
        <taxon>Bacillati</taxon>
        <taxon>Actinomycetota</taxon>
        <taxon>Coriobacteriia</taxon>
        <taxon>Coriobacteriales</taxon>
        <taxon>Atopobiaceae</taxon>
        <taxon>Lancefieldella</taxon>
    </lineage>
</organism>
<reference evidence="1 2" key="1">
    <citation type="submission" date="2009-01" db="EMBL/GenBank/DDBJ databases">
        <authorList>
            <person name="Madupu R."/>
            <person name="Sebastian Y."/>
            <person name="Durkin A.S."/>
            <person name="Torralba M."/>
            <person name="Methe B."/>
            <person name="Sutton G.G."/>
            <person name="Strausberg R.L."/>
            <person name="Nelson K.E."/>
        </authorList>
    </citation>
    <scope>NUCLEOTIDE SEQUENCE [LARGE SCALE GENOMIC DNA]</scope>
    <source>
        <strain evidence="1 2">ATCC 49626</strain>
    </source>
</reference>
<evidence type="ECO:0000313" key="1">
    <source>
        <dbReference type="EMBL" id="EEE17958.1"/>
    </source>
</evidence>
<accession>B9CKM3</accession>
<dbReference type="AlphaFoldDB" id="B9CKM3"/>
<proteinExistence type="predicted"/>
<gene>
    <name evidence="1" type="ORF">ATORI0001_0573</name>
</gene>